<evidence type="ECO:0000313" key="1">
    <source>
        <dbReference type="EMBL" id="CAA9579070.1"/>
    </source>
</evidence>
<accession>A0A6J4VIF0</accession>
<reference evidence="1" key="1">
    <citation type="submission" date="2020-02" db="EMBL/GenBank/DDBJ databases">
        <authorList>
            <person name="Meier V. D."/>
        </authorList>
    </citation>
    <scope>NUCLEOTIDE SEQUENCE</scope>
    <source>
        <strain evidence="1">AVDCRST_MAG86</strain>
    </source>
</reference>
<dbReference type="Gene3D" id="3.30.460.10">
    <property type="entry name" value="Beta Polymerase, domain 2"/>
    <property type="match status" value="1"/>
</dbReference>
<organism evidence="1">
    <name type="scientific">uncultured Truepera sp</name>
    <dbReference type="NCBI Taxonomy" id="543023"/>
    <lineage>
        <taxon>Bacteria</taxon>
        <taxon>Thermotogati</taxon>
        <taxon>Deinococcota</taxon>
        <taxon>Deinococci</taxon>
        <taxon>Trueperales</taxon>
        <taxon>Trueperaceae</taxon>
        <taxon>Truepera</taxon>
        <taxon>environmental samples</taxon>
    </lineage>
</organism>
<dbReference type="InterPro" id="IPR007530">
    <property type="entry name" value="Aminoglycoside_adenylylTfrase"/>
</dbReference>
<gene>
    <name evidence="1" type="ORF">AVDCRST_MAG86-2567</name>
</gene>
<dbReference type="CDD" id="cd05403">
    <property type="entry name" value="NT_KNTase_like"/>
    <property type="match status" value="1"/>
</dbReference>
<dbReference type="InterPro" id="IPR043519">
    <property type="entry name" value="NT_sf"/>
</dbReference>
<name>A0A6J4VIF0_9DEIN</name>
<evidence type="ECO:0008006" key="2">
    <source>
        <dbReference type="Google" id="ProtNLM"/>
    </source>
</evidence>
<proteinExistence type="predicted"/>
<dbReference type="SUPFAM" id="SSF81301">
    <property type="entry name" value="Nucleotidyltransferase"/>
    <property type="match status" value="1"/>
</dbReference>
<dbReference type="EMBL" id="CADCWP010000225">
    <property type="protein sequence ID" value="CAA9579070.1"/>
    <property type="molecule type" value="Genomic_DNA"/>
</dbReference>
<dbReference type="Pfam" id="PF04439">
    <property type="entry name" value="Adenyl_transf"/>
    <property type="match status" value="1"/>
</dbReference>
<sequence length="134" mass="14634">MFVSELLGNVVRWAAEDASVVGVALVGSHARGVARSDSDVDLVILTLDLRPYLENTGWLERFGTVTSCKTEDWGPATSLRVFFESGLEVEFGLTTTVWAELPVDVGTRRVVSDGMRVLYDSEDILGRLQQAVTA</sequence>
<protein>
    <recommendedName>
        <fullName evidence="2">Polymerase nucleotidyl transferase domain-containing protein</fullName>
    </recommendedName>
</protein>
<dbReference type="AlphaFoldDB" id="A0A6J4VIF0"/>